<comment type="caution">
    <text evidence="3">The sequence shown here is derived from an EMBL/GenBank/DDBJ whole genome shotgun (WGS) entry which is preliminary data.</text>
</comment>
<evidence type="ECO:0000313" key="4">
    <source>
        <dbReference type="Proteomes" id="UP000037931"/>
    </source>
</evidence>
<dbReference type="SUPFAM" id="SSF111369">
    <property type="entry name" value="HlyD-like secretion proteins"/>
    <property type="match status" value="1"/>
</dbReference>
<keyword evidence="4" id="KW-1185">Reference proteome</keyword>
<dbReference type="Proteomes" id="UP000037931">
    <property type="component" value="Unassembled WGS sequence"/>
</dbReference>
<dbReference type="GO" id="GO:0015562">
    <property type="term" value="F:efflux transmembrane transporter activity"/>
    <property type="evidence" value="ECO:0007669"/>
    <property type="project" value="TreeGrafter"/>
</dbReference>
<reference evidence="3 4" key="1">
    <citation type="journal article" date="2015" name="PLoS ONE">
        <title>Rice-Infecting Pseudomonas Genomes Are Highly Accessorized and Harbor Multiple Putative Virulence Mechanisms to Cause Sheath Brown Rot.</title>
        <authorList>
            <person name="Quibod I.L."/>
            <person name="Grande G."/>
            <person name="Oreiro E.G."/>
            <person name="Borja F.N."/>
            <person name="Dossa G.S."/>
            <person name="Mauleon R."/>
            <person name="Cruz C.V."/>
            <person name="Oliva R."/>
        </authorList>
    </citation>
    <scope>NUCLEOTIDE SEQUENCE [LARGE SCALE GENOMIC DNA]</scope>
    <source>
        <strain evidence="3 4">IRRI 6609</strain>
    </source>
</reference>
<dbReference type="InterPro" id="IPR006143">
    <property type="entry name" value="RND_pump_MFP"/>
</dbReference>
<proteinExistence type="inferred from homology"/>
<gene>
    <name evidence="3" type="ORF">PF66_01346</name>
</gene>
<dbReference type="PATRIC" id="fig|50340.43.peg.4499"/>
<dbReference type="AlphaFoldDB" id="A0A0N0E4X1"/>
<keyword evidence="2" id="KW-0175">Coiled coil</keyword>
<dbReference type="STRING" id="50340.PF66_01346"/>
<evidence type="ECO:0000256" key="2">
    <source>
        <dbReference type="SAM" id="Coils"/>
    </source>
</evidence>
<dbReference type="PANTHER" id="PTHR30469:SF15">
    <property type="entry name" value="HLYD FAMILY OF SECRETION PROTEINS"/>
    <property type="match status" value="1"/>
</dbReference>
<evidence type="ECO:0000256" key="1">
    <source>
        <dbReference type="ARBA" id="ARBA00009477"/>
    </source>
</evidence>
<sequence>MERSFDLLRCCAVSSSLSGWLVLMLGALMLWGCSREQPAIAPVKRAVKIEAVTPLNGRDAVFTGTVRQRQRAELAFESAGQMVELFVEVGDTVRAGQVLASLDLQPARLRLQQARARLDASRSQAVERASNLVRQQRLFAAGSVSQGVLEQASESDAQAQAERRRAQADLALAQRELERSQLMAPFSGRVVSRRADRYAQLGAGQVVLEVESAGDQQVVASLPVYQAAGLKPGDSASAYRADSPDKPFALVLEGVSPKASNGLTQLCIFKVRDPSTAIPSDLTVLVHLQQPTPPVLSIPERALWVGVDKPYVYVYLPTEQKVFRRPVSIQRVEEGRALLESGLQRGEWVVTAGASFITDGQSVSIFQPTTRLIGN</sequence>
<dbReference type="GO" id="GO:1990281">
    <property type="term" value="C:efflux pump complex"/>
    <property type="evidence" value="ECO:0007669"/>
    <property type="project" value="TreeGrafter"/>
</dbReference>
<dbReference type="EMBL" id="JSYZ01000004">
    <property type="protein sequence ID" value="KPA91767.1"/>
    <property type="molecule type" value="Genomic_DNA"/>
</dbReference>
<organism evidence="3 4">
    <name type="scientific">Pseudomonas asplenii</name>
    <dbReference type="NCBI Taxonomy" id="53407"/>
    <lineage>
        <taxon>Bacteria</taxon>
        <taxon>Pseudomonadati</taxon>
        <taxon>Pseudomonadota</taxon>
        <taxon>Gammaproteobacteria</taxon>
        <taxon>Pseudomonadales</taxon>
        <taxon>Pseudomonadaceae</taxon>
        <taxon>Pseudomonas</taxon>
    </lineage>
</organism>
<dbReference type="NCBIfam" id="TIGR01730">
    <property type="entry name" value="RND_mfp"/>
    <property type="match status" value="1"/>
</dbReference>
<dbReference type="Gene3D" id="2.40.420.20">
    <property type="match status" value="1"/>
</dbReference>
<name>A0A0N0E4X1_9PSED</name>
<dbReference type="Gene3D" id="1.10.287.470">
    <property type="entry name" value="Helix hairpin bin"/>
    <property type="match status" value="1"/>
</dbReference>
<evidence type="ECO:0000313" key="3">
    <source>
        <dbReference type="EMBL" id="KPA91767.1"/>
    </source>
</evidence>
<comment type="similarity">
    <text evidence="1">Belongs to the membrane fusion protein (MFP) (TC 8.A.1) family.</text>
</comment>
<accession>A0A0N0E4X1</accession>
<feature type="coiled-coil region" evidence="2">
    <location>
        <begin position="149"/>
        <end position="183"/>
    </location>
</feature>
<dbReference type="RefSeq" id="WP_081009801.1">
    <property type="nucleotide sequence ID" value="NZ_JSYZ01000004.1"/>
</dbReference>
<dbReference type="Gene3D" id="2.40.50.100">
    <property type="match status" value="1"/>
</dbReference>
<dbReference type="PANTHER" id="PTHR30469">
    <property type="entry name" value="MULTIDRUG RESISTANCE PROTEIN MDTA"/>
    <property type="match status" value="1"/>
</dbReference>
<dbReference type="OrthoDB" id="6819088at2"/>
<protein>
    <submittedName>
        <fullName evidence="3">RND family efflux transporter, MFP subunit</fullName>
    </submittedName>
</protein>